<evidence type="ECO:0000256" key="2">
    <source>
        <dbReference type="ARBA" id="ARBA00004123"/>
    </source>
</evidence>
<evidence type="ECO:0000313" key="10">
    <source>
        <dbReference type="RefSeq" id="XP_005175315.2"/>
    </source>
</evidence>
<keyword evidence="4" id="KW-0540">Nuclease</keyword>
<dbReference type="VEuPathDB" id="VectorBase:MDOA006804"/>
<feature type="domain" description="DDE Tnp4" evidence="8">
    <location>
        <begin position="178"/>
        <end position="342"/>
    </location>
</feature>
<evidence type="ECO:0000256" key="5">
    <source>
        <dbReference type="ARBA" id="ARBA00022723"/>
    </source>
</evidence>
<dbReference type="OrthoDB" id="6627079at2759"/>
<dbReference type="PANTHER" id="PTHR22930">
    <property type="match status" value="1"/>
</dbReference>
<protein>
    <submittedName>
        <fullName evidence="10">Uncharacterized protein LOC101898751</fullName>
    </submittedName>
</protein>
<keyword evidence="6" id="KW-0378">Hydrolase</keyword>
<keyword evidence="7" id="KW-0539">Nucleus</keyword>
<comment type="similarity">
    <text evidence="3">Belongs to the HARBI1 family.</text>
</comment>
<reference evidence="10" key="1">
    <citation type="submission" date="2025-08" db="UniProtKB">
        <authorList>
            <consortium name="RefSeq"/>
        </authorList>
    </citation>
    <scope>IDENTIFICATION</scope>
    <source>
        <strain evidence="10">Aabys</strain>
        <tissue evidence="10">Whole body</tissue>
    </source>
</reference>
<proteinExistence type="inferred from homology"/>
<evidence type="ECO:0000256" key="1">
    <source>
        <dbReference type="ARBA" id="ARBA00001968"/>
    </source>
</evidence>
<comment type="subcellular location">
    <subcellularLocation>
        <location evidence="2">Nucleus</location>
    </subcellularLocation>
</comment>
<gene>
    <name evidence="10" type="primary">LOC101898751</name>
</gene>
<evidence type="ECO:0000256" key="7">
    <source>
        <dbReference type="ARBA" id="ARBA00023242"/>
    </source>
</evidence>
<dbReference type="Proteomes" id="UP001652621">
    <property type="component" value="Unplaced"/>
</dbReference>
<accession>A0A9J7CJB2</accession>
<dbReference type="InterPro" id="IPR045249">
    <property type="entry name" value="HARBI1-like"/>
</dbReference>
<name>A0A9J7CJB2_MUSDO</name>
<dbReference type="eggNOG" id="KOG4585">
    <property type="taxonomic scope" value="Eukaryota"/>
</dbReference>
<evidence type="ECO:0000313" key="9">
    <source>
        <dbReference type="Proteomes" id="UP001652621"/>
    </source>
</evidence>
<evidence type="ECO:0000256" key="4">
    <source>
        <dbReference type="ARBA" id="ARBA00022722"/>
    </source>
</evidence>
<dbReference type="VEuPathDB" id="VectorBase:MDOMA2_013456"/>
<dbReference type="InterPro" id="IPR027806">
    <property type="entry name" value="HARBI1_dom"/>
</dbReference>
<dbReference type="Pfam" id="PF13359">
    <property type="entry name" value="DDE_Tnp_4"/>
    <property type="match status" value="1"/>
</dbReference>
<dbReference type="RefSeq" id="XP_005175315.2">
    <property type="nucleotide sequence ID" value="XM_005175258.4"/>
</dbReference>
<dbReference type="GeneID" id="101898751"/>
<evidence type="ECO:0000259" key="8">
    <source>
        <dbReference type="Pfam" id="PF13359"/>
    </source>
</evidence>
<keyword evidence="9" id="KW-1185">Reference proteome</keyword>
<organism evidence="9 10">
    <name type="scientific">Musca domestica</name>
    <name type="common">House fly</name>
    <dbReference type="NCBI Taxonomy" id="7370"/>
    <lineage>
        <taxon>Eukaryota</taxon>
        <taxon>Metazoa</taxon>
        <taxon>Ecdysozoa</taxon>
        <taxon>Arthropoda</taxon>
        <taxon>Hexapoda</taxon>
        <taxon>Insecta</taxon>
        <taxon>Pterygota</taxon>
        <taxon>Neoptera</taxon>
        <taxon>Endopterygota</taxon>
        <taxon>Diptera</taxon>
        <taxon>Brachycera</taxon>
        <taxon>Muscomorpha</taxon>
        <taxon>Muscoidea</taxon>
        <taxon>Muscidae</taxon>
        <taxon>Musca</taxon>
    </lineage>
</organism>
<dbReference type="PANTHER" id="PTHR22930:SF269">
    <property type="entry name" value="NUCLEASE HARBI1-LIKE PROTEIN"/>
    <property type="match status" value="1"/>
</dbReference>
<evidence type="ECO:0000256" key="3">
    <source>
        <dbReference type="ARBA" id="ARBA00006958"/>
    </source>
</evidence>
<comment type="cofactor">
    <cofactor evidence="1">
        <name>a divalent metal cation</name>
        <dbReference type="ChEBI" id="CHEBI:60240"/>
    </cofactor>
</comment>
<sequence length="409" mass="47385">MNQRIVKLIKIVKIINIMHIIVKAYLLVRKRLRRRWWVRPVNIKRNTEGFQRMAFTELKLRDEEHFFKATRMTVEKFNALLDLLKPRLQRFSKRKPIDEETRLGLTLIYLAHGCSTQFLAWTYKMGVSTVRKIIYETCDAIWSELHEVYVSQPNHHKWKSIAERFYTKTGMPHCVGAIDGKHVNIFCPKNSGSLFYNYKKSFSIVLMAVCDADYNFMFVDVGAFGSQSDGGVFARSSFGKMILRNQINLPPDDKLPGTDKTFPYFFVGDNAFPLKRNLMRPYPGRSLSAAKQNFNKKLSAARVYIENSFGILTNRWRILHTNIQVSPKNADKIVLATVVLHNYLMLDKTCGYFEESLVDHEENGVIIRGTWRQASESQPSIRISHANRSSASAFAVRDELTNHFFEIHS</sequence>
<evidence type="ECO:0000256" key="6">
    <source>
        <dbReference type="ARBA" id="ARBA00022801"/>
    </source>
</evidence>
<keyword evidence="5" id="KW-0479">Metal-binding</keyword>